<dbReference type="AlphaFoldDB" id="W9QLA2"/>
<evidence type="ECO:0000256" key="1">
    <source>
        <dbReference type="ARBA" id="ARBA00022821"/>
    </source>
</evidence>
<proteinExistence type="predicted"/>
<dbReference type="PANTHER" id="PTHR36766">
    <property type="entry name" value="PLANT BROAD-SPECTRUM MILDEW RESISTANCE PROTEIN RPW8"/>
    <property type="match status" value="1"/>
</dbReference>
<dbReference type="PANTHER" id="PTHR36766:SF51">
    <property type="entry name" value="DISEASE RESISTANCE RPP13-LIKE PROTEIN 1"/>
    <property type="match status" value="1"/>
</dbReference>
<evidence type="ECO:0000313" key="3">
    <source>
        <dbReference type="Proteomes" id="UP000030645"/>
    </source>
</evidence>
<dbReference type="Gene3D" id="3.80.10.10">
    <property type="entry name" value="Ribonuclease Inhibitor"/>
    <property type="match status" value="2"/>
</dbReference>
<sequence length="215" mass="24190">MSDELCQDLKFLSSVTISKCPCFVSFPKGGLRAPNLTHISFVGCKKLKSLPEKMHNLLPSLEVLRIEHCPEIESFPCSLSTLVIACCHKLIATRSNWNLQRLPNLTQSTIFEENEVVESFPEEGLLPSTITDLSIEAFSSLKALDKNGLQQLTSLKSLETSFCPELQILPEEGLPTSLEYLSIDECPLLEKKCNREYWSKIDRIFCVLINCHVIS</sequence>
<reference evidence="3" key="1">
    <citation type="submission" date="2013-01" db="EMBL/GenBank/DDBJ databases">
        <title>Draft Genome Sequence of a Mulberry Tree, Morus notabilis C.K. Schneid.</title>
        <authorList>
            <person name="He N."/>
            <person name="Zhao S."/>
        </authorList>
    </citation>
    <scope>NUCLEOTIDE SEQUENCE</scope>
</reference>
<dbReference type="InterPro" id="IPR032675">
    <property type="entry name" value="LRR_dom_sf"/>
</dbReference>
<organism evidence="2 3">
    <name type="scientific">Morus notabilis</name>
    <dbReference type="NCBI Taxonomy" id="981085"/>
    <lineage>
        <taxon>Eukaryota</taxon>
        <taxon>Viridiplantae</taxon>
        <taxon>Streptophyta</taxon>
        <taxon>Embryophyta</taxon>
        <taxon>Tracheophyta</taxon>
        <taxon>Spermatophyta</taxon>
        <taxon>Magnoliopsida</taxon>
        <taxon>eudicotyledons</taxon>
        <taxon>Gunneridae</taxon>
        <taxon>Pentapetalae</taxon>
        <taxon>rosids</taxon>
        <taxon>fabids</taxon>
        <taxon>Rosales</taxon>
        <taxon>Moraceae</taxon>
        <taxon>Moreae</taxon>
        <taxon>Morus</taxon>
    </lineage>
</organism>
<dbReference type="EMBL" id="KE343766">
    <property type="protein sequence ID" value="EXB40329.1"/>
    <property type="molecule type" value="Genomic_DNA"/>
</dbReference>
<name>W9QLA2_9ROSA</name>
<evidence type="ECO:0000313" key="2">
    <source>
        <dbReference type="EMBL" id="EXB40329.1"/>
    </source>
</evidence>
<keyword evidence="3" id="KW-1185">Reference proteome</keyword>
<dbReference type="Proteomes" id="UP000030645">
    <property type="component" value="Unassembled WGS sequence"/>
</dbReference>
<protein>
    <recommendedName>
        <fullName evidence="4">Disease resistance protein</fullName>
    </recommendedName>
</protein>
<dbReference type="STRING" id="981085.W9QLA2"/>
<gene>
    <name evidence="2" type="ORF">L484_017471</name>
</gene>
<dbReference type="GO" id="GO:0006952">
    <property type="term" value="P:defense response"/>
    <property type="evidence" value="ECO:0007669"/>
    <property type="project" value="UniProtKB-KW"/>
</dbReference>
<dbReference type="eggNOG" id="KOG4658">
    <property type="taxonomic scope" value="Eukaryota"/>
</dbReference>
<dbReference type="SUPFAM" id="SSF52058">
    <property type="entry name" value="L domain-like"/>
    <property type="match status" value="1"/>
</dbReference>
<evidence type="ECO:0008006" key="4">
    <source>
        <dbReference type="Google" id="ProtNLM"/>
    </source>
</evidence>
<keyword evidence="1" id="KW-0611">Plant defense</keyword>
<accession>W9QLA2</accession>